<evidence type="ECO:0000313" key="3">
    <source>
        <dbReference type="Proteomes" id="UP001341840"/>
    </source>
</evidence>
<reference evidence="2 3" key="1">
    <citation type="journal article" date="2023" name="Plants (Basel)">
        <title>Bridging the Gap: Combining Genomics and Transcriptomics Approaches to Understand Stylosanthes scabra, an Orphan Legume from the Brazilian Caatinga.</title>
        <authorList>
            <person name="Ferreira-Neto J.R.C."/>
            <person name="da Silva M.D."/>
            <person name="Binneck E."/>
            <person name="de Melo N.F."/>
            <person name="da Silva R.H."/>
            <person name="de Melo A.L.T.M."/>
            <person name="Pandolfi V."/>
            <person name="Bustamante F.O."/>
            <person name="Brasileiro-Vidal A.C."/>
            <person name="Benko-Iseppon A.M."/>
        </authorList>
    </citation>
    <scope>NUCLEOTIDE SEQUENCE [LARGE SCALE GENOMIC DNA]</scope>
    <source>
        <tissue evidence="2">Leaves</tissue>
    </source>
</reference>
<feature type="region of interest" description="Disordered" evidence="1">
    <location>
        <begin position="1"/>
        <end position="66"/>
    </location>
</feature>
<feature type="compositionally biased region" description="Basic and acidic residues" evidence="1">
    <location>
        <begin position="1"/>
        <end position="21"/>
    </location>
</feature>
<accession>A0ABU6U976</accession>
<evidence type="ECO:0000256" key="1">
    <source>
        <dbReference type="SAM" id="MobiDB-lite"/>
    </source>
</evidence>
<dbReference type="Proteomes" id="UP001341840">
    <property type="component" value="Unassembled WGS sequence"/>
</dbReference>
<feature type="compositionally biased region" description="Polar residues" evidence="1">
    <location>
        <begin position="22"/>
        <end position="36"/>
    </location>
</feature>
<organism evidence="2 3">
    <name type="scientific">Stylosanthes scabra</name>
    <dbReference type="NCBI Taxonomy" id="79078"/>
    <lineage>
        <taxon>Eukaryota</taxon>
        <taxon>Viridiplantae</taxon>
        <taxon>Streptophyta</taxon>
        <taxon>Embryophyta</taxon>
        <taxon>Tracheophyta</taxon>
        <taxon>Spermatophyta</taxon>
        <taxon>Magnoliopsida</taxon>
        <taxon>eudicotyledons</taxon>
        <taxon>Gunneridae</taxon>
        <taxon>Pentapetalae</taxon>
        <taxon>rosids</taxon>
        <taxon>fabids</taxon>
        <taxon>Fabales</taxon>
        <taxon>Fabaceae</taxon>
        <taxon>Papilionoideae</taxon>
        <taxon>50 kb inversion clade</taxon>
        <taxon>dalbergioids sensu lato</taxon>
        <taxon>Dalbergieae</taxon>
        <taxon>Pterocarpus clade</taxon>
        <taxon>Stylosanthes</taxon>
    </lineage>
</organism>
<protein>
    <submittedName>
        <fullName evidence="2">Uncharacterized protein</fullName>
    </submittedName>
</protein>
<evidence type="ECO:0000313" key="2">
    <source>
        <dbReference type="EMBL" id="MED6157740.1"/>
    </source>
</evidence>
<dbReference type="EMBL" id="JASCZI010120926">
    <property type="protein sequence ID" value="MED6157740.1"/>
    <property type="molecule type" value="Genomic_DNA"/>
</dbReference>
<keyword evidence="3" id="KW-1185">Reference proteome</keyword>
<proteinExistence type="predicted"/>
<gene>
    <name evidence="2" type="ORF">PIB30_026136</name>
</gene>
<sequence length="66" mass="7285">MDWREPKKEASPVQRNDDRPPSESNIPPTNIIQQGTGALRKRKQPDRPTKAKRGAQGLGVGLANPE</sequence>
<comment type="caution">
    <text evidence="2">The sequence shown here is derived from an EMBL/GenBank/DDBJ whole genome shotgun (WGS) entry which is preliminary data.</text>
</comment>
<name>A0ABU6U976_9FABA</name>